<protein>
    <submittedName>
        <fullName evidence="1">DUF3108 domain-containing protein</fullName>
    </submittedName>
</protein>
<proteinExistence type="predicted"/>
<dbReference type="WBParaSite" id="ECPE_0001736501-mRNA-1">
    <property type="protein sequence ID" value="ECPE_0001736501-mRNA-1"/>
    <property type="gene ID" value="ECPE_0001736501"/>
</dbReference>
<evidence type="ECO:0000313" key="1">
    <source>
        <dbReference type="WBParaSite" id="ECPE_0001736501-mRNA-1"/>
    </source>
</evidence>
<dbReference type="AlphaFoldDB" id="A0A183BDN5"/>
<sequence>LYDKDVFGGKIDQYVDVTHFTAHRIRLEEVEWLDSGGSLMSTRQVTNPDAVAPSRLLLIGPQPRASAEDRFDRDWSGPNNQTHLQSIRAWIVGQRAGRMRIRLVPIDRARLKASMPPGLVKQLKDQKSELIDPTDVDSFGDDSLWAGSVKDEPIVDLVVHDEPGTWPVGMSAQIVTGEGSHLTHNYL</sequence>
<name>A0A183BDN5_9TREM</name>
<reference evidence="1" key="1">
    <citation type="submission" date="2016-06" db="UniProtKB">
        <authorList>
            <consortium name="WormBaseParasite"/>
        </authorList>
    </citation>
    <scope>IDENTIFICATION</scope>
</reference>
<organism evidence="1">
    <name type="scientific">Echinostoma caproni</name>
    <dbReference type="NCBI Taxonomy" id="27848"/>
    <lineage>
        <taxon>Eukaryota</taxon>
        <taxon>Metazoa</taxon>
        <taxon>Spiralia</taxon>
        <taxon>Lophotrochozoa</taxon>
        <taxon>Platyhelminthes</taxon>
        <taxon>Trematoda</taxon>
        <taxon>Digenea</taxon>
        <taxon>Plagiorchiida</taxon>
        <taxon>Echinostomata</taxon>
        <taxon>Echinostomatoidea</taxon>
        <taxon>Echinostomatidae</taxon>
        <taxon>Echinostoma</taxon>
    </lineage>
</organism>
<accession>A0A183BDN5</accession>